<proteinExistence type="predicted"/>
<gene>
    <name evidence="2" type="ORF">C7379_11111</name>
</gene>
<evidence type="ECO:0000256" key="1">
    <source>
        <dbReference type="SAM" id="MobiDB-lite"/>
    </source>
</evidence>
<organism evidence="2 3">
    <name type="scientific">Hallella colorans</name>
    <dbReference type="NCBI Taxonomy" id="1703337"/>
    <lineage>
        <taxon>Bacteria</taxon>
        <taxon>Pseudomonadati</taxon>
        <taxon>Bacteroidota</taxon>
        <taxon>Bacteroidia</taxon>
        <taxon>Bacteroidales</taxon>
        <taxon>Prevotellaceae</taxon>
        <taxon>Hallella</taxon>
    </lineage>
</organism>
<comment type="caution">
    <text evidence="2">The sequence shown here is derived from an EMBL/GenBank/DDBJ whole genome shotgun (WGS) entry which is preliminary data.</text>
</comment>
<feature type="region of interest" description="Disordered" evidence="1">
    <location>
        <begin position="1"/>
        <end position="34"/>
    </location>
</feature>
<accession>A0A2U0U7A6</accession>
<name>A0A2U0U7A6_9BACT</name>
<sequence length="85" mass="10014">MAIQRDIRDDPTTSQERHTLNAEKTRQTSSEKSHICKRLARRSQIRDFSALFITCFQQAIYKVSRPFRSKQIASHHTFKYYSHAG</sequence>
<keyword evidence="3" id="KW-1185">Reference proteome</keyword>
<dbReference type="EMBL" id="QENY01000011">
    <property type="protein sequence ID" value="PVX53498.1"/>
    <property type="molecule type" value="Genomic_DNA"/>
</dbReference>
<protein>
    <submittedName>
        <fullName evidence="2">Uncharacterized protein</fullName>
    </submittedName>
</protein>
<reference evidence="2 3" key="1">
    <citation type="submission" date="2018-05" db="EMBL/GenBank/DDBJ databases">
        <title>Genomic Encyclopedia of Type Strains, Phase IV (KMG-IV): sequencing the most valuable type-strain genomes for metagenomic binning, comparative biology and taxonomic classification.</title>
        <authorList>
            <person name="Goeker M."/>
        </authorList>
    </citation>
    <scope>NUCLEOTIDE SEQUENCE [LARGE SCALE GENOMIC DNA]</scope>
    <source>
        <strain evidence="2 3">DSM 100333</strain>
    </source>
</reference>
<evidence type="ECO:0000313" key="2">
    <source>
        <dbReference type="EMBL" id="PVX53498.1"/>
    </source>
</evidence>
<evidence type="ECO:0000313" key="3">
    <source>
        <dbReference type="Proteomes" id="UP000245870"/>
    </source>
</evidence>
<dbReference type="Proteomes" id="UP000245870">
    <property type="component" value="Unassembled WGS sequence"/>
</dbReference>
<dbReference type="AlphaFoldDB" id="A0A2U0U7A6"/>